<accession>A0A4Q0SUP7</accession>
<dbReference type="CDD" id="cd04276">
    <property type="entry name" value="ZnMc_MMP_like_2"/>
    <property type="match status" value="1"/>
</dbReference>
<evidence type="ECO:0000259" key="2">
    <source>
        <dbReference type="Pfam" id="PF16313"/>
    </source>
</evidence>
<evidence type="ECO:0000313" key="4">
    <source>
        <dbReference type="EMBL" id="RXH54773.1"/>
    </source>
</evidence>
<protein>
    <recommendedName>
        <fullName evidence="6">Peptidase</fullName>
    </recommendedName>
</protein>
<dbReference type="Pfam" id="PF17148">
    <property type="entry name" value="DUF5117"/>
    <property type="match status" value="1"/>
</dbReference>
<evidence type="ECO:0008006" key="6">
    <source>
        <dbReference type="Google" id="ProtNLM"/>
    </source>
</evidence>
<evidence type="ECO:0000313" key="5">
    <source>
        <dbReference type="Proteomes" id="UP000289437"/>
    </source>
</evidence>
<dbReference type="EMBL" id="RDSM01000003">
    <property type="protein sequence ID" value="RXH54773.1"/>
    <property type="molecule type" value="Genomic_DNA"/>
</dbReference>
<gene>
    <name evidence="4" type="ORF">GRAN_3877</name>
</gene>
<dbReference type="InterPro" id="IPR034032">
    <property type="entry name" value="Zn_MMP-like_bac"/>
</dbReference>
<dbReference type="OrthoDB" id="9776599at2"/>
<feature type="signal peptide" evidence="1">
    <location>
        <begin position="1"/>
        <end position="18"/>
    </location>
</feature>
<reference evidence="4 5" key="1">
    <citation type="submission" date="2018-11" db="EMBL/GenBank/DDBJ databases">
        <authorList>
            <person name="Mardanov A.V."/>
            <person name="Ravin N.V."/>
            <person name="Dedysh S.N."/>
        </authorList>
    </citation>
    <scope>NUCLEOTIDE SEQUENCE [LARGE SCALE GENOMIC DNA]</scope>
    <source>
        <strain evidence="4 5">AF10</strain>
    </source>
</reference>
<comment type="caution">
    <text evidence="4">The sequence shown here is derived from an EMBL/GenBank/DDBJ whole genome shotgun (WGS) entry which is preliminary data.</text>
</comment>
<sequence>MRFAYFFCLLAGGGVLSAQTAKTDDVVATPTIAGKTAAMTRMAGLLPLDWDARAGKLYLEVPGFDGKGRSQDYLYADSLPYGTGSNDLGLDRGQTGDGRIVHFERVGPKVLLVEPNLMFRSSATDPAETLAVRQSFPESVLGGFAVAAEDASGAVLVDATEFFLRDVHGVAETLAQRQQGSFKIDPMRSTIALDRTKVFPKNTEVEAVLTFVPDKEKPVSGQFVKDVTPDPQALTVREHQTFLELPGPGYVARRYYPRAGYFPMSYRDYSVPLGGALDQQFIVRHRLVKKDAACKAKCEAVTPIQYYVDRGAPEPIRQALVDGARWWDEAFQAAGWAPGTFKVDLLPADADPMDVRYNIIQWVHRYTRGWSYGAVIADPRTGEIIKGNVTLGSLRGRQDYLIAEALLSPYVAGKTMTAANDPMLAMALARTRQLAAHETGHTLGLAHNFAASAFPHTPEQSVSVMDYPHPWITLDAQGVPDLSHAYGVGIGQWDKVAIDYGYRQFGGKADETAELGKILSTSEKTGMIFITDDDARPFSGAHPHAHLWDNGTDPADELNRILTVRTTALARFSENAIRVGTPVSQLEDTLVPLFLLHRYQTEAAIKEIGGLDYRYQIRGDGQAAPEVVAPETQQKAIAAVLKTLSPDTLTLPEALLTALPPRPPGYPSTRESLPSETGLTFDPIAAAEAAADLTLQVLLDPARASRLVQYHMRVPKAPSLRGLLEAVSKATAERPEGGHTMSSEVERAVEFRATEAMFGLAVNPAASSQARAIARSHIADVYKEMTGAAPLADTAEAIHRAALIERMNEFQRAPEKFVPAKPIDAPPGMPIGADEVM</sequence>
<dbReference type="Pfam" id="PF16313">
    <property type="entry name" value="DUF4953"/>
    <property type="match status" value="1"/>
</dbReference>
<reference evidence="5" key="2">
    <citation type="submission" date="2019-02" db="EMBL/GenBank/DDBJ databases">
        <title>Granulicella sibirica sp. nov., a psychrotolerant acidobacterium isolated from an organic soil layer in forested tundra, West Siberia.</title>
        <authorList>
            <person name="Oshkin I.Y."/>
            <person name="Kulichevskaya I.S."/>
            <person name="Rijpstra W.I.C."/>
            <person name="Sinninghe Damste J.S."/>
            <person name="Rakitin A.L."/>
            <person name="Ravin N.V."/>
            <person name="Dedysh S.N."/>
        </authorList>
    </citation>
    <scope>NUCLEOTIDE SEQUENCE [LARGE SCALE GENOMIC DNA]</scope>
    <source>
        <strain evidence="5">AF10</strain>
    </source>
</reference>
<dbReference type="InterPro" id="IPR024079">
    <property type="entry name" value="MetalloPept_cat_dom_sf"/>
</dbReference>
<evidence type="ECO:0000259" key="3">
    <source>
        <dbReference type="Pfam" id="PF17148"/>
    </source>
</evidence>
<keyword evidence="5" id="KW-1185">Reference proteome</keyword>
<evidence type="ECO:0000256" key="1">
    <source>
        <dbReference type="SAM" id="SignalP"/>
    </source>
</evidence>
<feature type="domain" description="DUF5117" evidence="3">
    <location>
        <begin position="93"/>
        <end position="290"/>
    </location>
</feature>
<dbReference type="PANTHER" id="PTHR38478">
    <property type="entry name" value="PEPTIDASE M1A AND M12B"/>
    <property type="match status" value="1"/>
</dbReference>
<dbReference type="PANTHER" id="PTHR38478:SF1">
    <property type="entry name" value="ZINC DEPENDENT METALLOPROTEASE DOMAIN LIPOPROTEIN"/>
    <property type="match status" value="1"/>
</dbReference>
<dbReference type="GO" id="GO:0008237">
    <property type="term" value="F:metallopeptidase activity"/>
    <property type="evidence" value="ECO:0007669"/>
    <property type="project" value="InterPro"/>
</dbReference>
<dbReference type="SUPFAM" id="SSF55486">
    <property type="entry name" value="Metalloproteases ('zincins'), catalytic domain"/>
    <property type="match status" value="1"/>
</dbReference>
<organism evidence="4 5">
    <name type="scientific">Granulicella sibirica</name>
    <dbReference type="NCBI Taxonomy" id="2479048"/>
    <lineage>
        <taxon>Bacteria</taxon>
        <taxon>Pseudomonadati</taxon>
        <taxon>Acidobacteriota</taxon>
        <taxon>Terriglobia</taxon>
        <taxon>Terriglobales</taxon>
        <taxon>Acidobacteriaceae</taxon>
        <taxon>Granulicella</taxon>
    </lineage>
</organism>
<dbReference type="InterPro" id="IPR032534">
    <property type="entry name" value="EcxA_zinc-bd"/>
</dbReference>
<dbReference type="Proteomes" id="UP000289437">
    <property type="component" value="Unassembled WGS sequence"/>
</dbReference>
<keyword evidence="1" id="KW-0732">Signal</keyword>
<dbReference type="AlphaFoldDB" id="A0A4Q0SUP7"/>
<feature type="domain" description="EcxA zinc-binding" evidence="2">
    <location>
        <begin position="422"/>
        <end position="733"/>
    </location>
</feature>
<proteinExistence type="predicted"/>
<dbReference type="RefSeq" id="WP_128914511.1">
    <property type="nucleotide sequence ID" value="NZ_RDSM01000003.1"/>
</dbReference>
<dbReference type="Gene3D" id="3.40.390.10">
    <property type="entry name" value="Collagenase (Catalytic Domain)"/>
    <property type="match status" value="1"/>
</dbReference>
<feature type="chain" id="PRO_5020594336" description="Peptidase" evidence="1">
    <location>
        <begin position="19"/>
        <end position="837"/>
    </location>
</feature>
<name>A0A4Q0SUP7_9BACT</name>
<dbReference type="InterPro" id="IPR033413">
    <property type="entry name" value="DUF5117"/>
</dbReference>